<dbReference type="PANTHER" id="PTHR30572">
    <property type="entry name" value="MEMBRANE COMPONENT OF TRANSPORTER-RELATED"/>
    <property type="match status" value="1"/>
</dbReference>
<accession>A0A7Y9PGC3</accession>
<dbReference type="InterPro" id="IPR050250">
    <property type="entry name" value="Macrolide_Exporter_MacB"/>
</dbReference>
<dbReference type="Pfam" id="PF12704">
    <property type="entry name" value="MacB_PCD"/>
    <property type="match status" value="2"/>
</dbReference>
<dbReference type="GO" id="GO:0022857">
    <property type="term" value="F:transmembrane transporter activity"/>
    <property type="evidence" value="ECO:0007669"/>
    <property type="project" value="TreeGrafter"/>
</dbReference>
<comment type="caution">
    <text evidence="10">The sequence shown here is derived from an EMBL/GenBank/DDBJ whole genome shotgun (WGS) entry which is preliminary data.</text>
</comment>
<dbReference type="EMBL" id="JACCCW010000001">
    <property type="protein sequence ID" value="NYF78651.1"/>
    <property type="molecule type" value="Genomic_DNA"/>
</dbReference>
<keyword evidence="4 7" id="KW-1133">Transmembrane helix</keyword>
<gene>
    <name evidence="10" type="ORF">HDF17_000938</name>
</gene>
<protein>
    <submittedName>
        <fullName evidence="10">Putative permease</fullName>
    </submittedName>
</protein>
<dbReference type="InterPro" id="IPR025857">
    <property type="entry name" value="MacB_PCD"/>
</dbReference>
<evidence type="ECO:0000256" key="7">
    <source>
        <dbReference type="SAM" id="Phobius"/>
    </source>
</evidence>
<comment type="subcellular location">
    <subcellularLocation>
        <location evidence="1">Cell membrane</location>
        <topology evidence="1">Multi-pass membrane protein</topology>
    </subcellularLocation>
</comment>
<comment type="similarity">
    <text evidence="6">Belongs to the ABC-4 integral membrane protein family.</text>
</comment>
<evidence type="ECO:0000259" key="9">
    <source>
        <dbReference type="Pfam" id="PF12704"/>
    </source>
</evidence>
<dbReference type="GO" id="GO:0005886">
    <property type="term" value="C:plasma membrane"/>
    <property type="evidence" value="ECO:0007669"/>
    <property type="project" value="UniProtKB-SubCell"/>
</dbReference>
<dbReference type="NCBIfam" id="TIGR03434">
    <property type="entry name" value="ADOP"/>
    <property type="match status" value="1"/>
</dbReference>
<reference evidence="10 11" key="1">
    <citation type="submission" date="2020-07" db="EMBL/GenBank/DDBJ databases">
        <title>Genomic Encyclopedia of Type Strains, Phase IV (KMG-V): Genome sequencing to study the core and pangenomes of soil and plant-associated prokaryotes.</title>
        <authorList>
            <person name="Whitman W."/>
        </authorList>
    </citation>
    <scope>NUCLEOTIDE SEQUENCE [LARGE SCALE GENOMIC DNA]</scope>
    <source>
        <strain evidence="10 11">X4EP2</strain>
    </source>
</reference>
<keyword evidence="5 7" id="KW-0472">Membrane</keyword>
<dbReference type="InterPro" id="IPR017800">
    <property type="entry name" value="ADOP"/>
</dbReference>
<keyword evidence="2" id="KW-1003">Cell membrane</keyword>
<evidence type="ECO:0000313" key="10">
    <source>
        <dbReference type="EMBL" id="NYF78651.1"/>
    </source>
</evidence>
<dbReference type="NCBIfam" id="NF038403">
    <property type="entry name" value="perm_prefix_1"/>
    <property type="match status" value="1"/>
</dbReference>
<feature type="transmembrane region" description="Helical" evidence="7">
    <location>
        <begin position="96"/>
        <end position="119"/>
    </location>
</feature>
<dbReference type="Pfam" id="PF02687">
    <property type="entry name" value="FtsX"/>
    <property type="match status" value="2"/>
</dbReference>
<evidence type="ECO:0000259" key="8">
    <source>
        <dbReference type="Pfam" id="PF02687"/>
    </source>
</evidence>
<feature type="transmembrane region" description="Helical" evidence="7">
    <location>
        <begin position="406"/>
        <end position="425"/>
    </location>
</feature>
<dbReference type="AlphaFoldDB" id="A0A7Y9PGC3"/>
<evidence type="ECO:0000256" key="3">
    <source>
        <dbReference type="ARBA" id="ARBA00022692"/>
    </source>
</evidence>
<evidence type="ECO:0000256" key="2">
    <source>
        <dbReference type="ARBA" id="ARBA00022475"/>
    </source>
</evidence>
<evidence type="ECO:0000256" key="1">
    <source>
        <dbReference type="ARBA" id="ARBA00004651"/>
    </source>
</evidence>
<proteinExistence type="inferred from homology"/>
<feature type="transmembrane region" description="Helical" evidence="7">
    <location>
        <begin position="857"/>
        <end position="878"/>
    </location>
</feature>
<feature type="transmembrane region" description="Helical" evidence="7">
    <location>
        <begin position="445"/>
        <end position="464"/>
    </location>
</feature>
<keyword evidence="3 7" id="KW-0812">Transmembrane</keyword>
<feature type="domain" description="MacB-like periplasmic core" evidence="9">
    <location>
        <begin position="98"/>
        <end position="316"/>
    </location>
</feature>
<feature type="domain" description="ABC3 transporter permease C-terminal" evidence="8">
    <location>
        <begin position="356"/>
        <end position="474"/>
    </location>
</feature>
<feature type="transmembrane region" description="Helical" evidence="7">
    <location>
        <begin position="496"/>
        <end position="516"/>
    </location>
</feature>
<evidence type="ECO:0000256" key="6">
    <source>
        <dbReference type="ARBA" id="ARBA00038076"/>
    </source>
</evidence>
<dbReference type="Proteomes" id="UP000589520">
    <property type="component" value="Unassembled WGS sequence"/>
</dbReference>
<dbReference type="PANTHER" id="PTHR30572:SF4">
    <property type="entry name" value="ABC TRANSPORTER PERMEASE YTRF"/>
    <property type="match status" value="1"/>
</dbReference>
<sequence length="893" mass="97011">MMRKLRALWRRVCGTVDAEAADREFADELESHLAMHIEDNLRAGMSLQEARRQALIRLGGVEQTRQAYRERRTLPWVEPLWQDVRFGMRMLRKSPAFTAIAVVTLALGIGANTAIFSIVNGVLLNPLPFPHPEQLVVLHESKPNFEFGAISYPNFQDWQKSNHTFSSMAVSRGYYFSLTGMGVAEQLDGQFMTSDFFETLGVNPLLGRTFTQAEEQPGAGPVVLISEGLWRRRFGGSPDVLGKGISLEGKSYSIIGVIPASFHLVAGPLRSRDVYVPMGQWRNPGLTERAAGMGIRGVARLKPGVSVEQANADMARVTGNLANAFPDVDKGIGAKLVPLKEQLVGDVRPFLLVLMAAVGFVLLIACVNVASLMLARSTARMREFALRTALGASRVRMIRQLLTESLMLATVAGGLGLMLAVWGTHAGLKLLPEALPRGEEIGLDLRVLLFTMATSLLAGIFFGLMPAFKTSQADPNTALKEGGRGASGTRHRAQSVFVIAEIAIALVLLIGAGLMVRSLKRLWSVDPGFNPRNVLTFGYTLPPSMIHGNPDAIRAAYRSFDDALAAIPGVSAVSQSWGGLPMEGDDDTLFWLDGQPKPANTDGMYGTLIYNVGPDYLKAMGIPLQRGRFFNAHDDERSPLVGVIDDVFAEKYFPGQDPIGRRIVLDDRGRTMEIVGVVGHVKQWGLDADDAHPLRVQLYMAWMQSPDDFVGLAPSGVNAVVRYTGSLTSVSDAIRHNIEQGSHQQIVYDAHTMESAIADSLAERRFAMVLLGVFAALALLLASVGIYGVIAYLVGQRTQEIGIRMALGAQRMDVLRLMLWEGMRLALMGVAIGVVAALALTRLMTKMIYGVSATDPLTFSGVAMVLMLAAIAACYFPALKAARVDPIQALRSE</sequence>
<evidence type="ECO:0000256" key="4">
    <source>
        <dbReference type="ARBA" id="ARBA00022989"/>
    </source>
</evidence>
<feature type="domain" description="MacB-like periplasmic core" evidence="9">
    <location>
        <begin position="543"/>
        <end position="682"/>
    </location>
</feature>
<feature type="transmembrane region" description="Helical" evidence="7">
    <location>
        <begin position="766"/>
        <end position="795"/>
    </location>
</feature>
<evidence type="ECO:0000256" key="5">
    <source>
        <dbReference type="ARBA" id="ARBA00023136"/>
    </source>
</evidence>
<dbReference type="InterPro" id="IPR047928">
    <property type="entry name" value="Perm_prefix_1"/>
</dbReference>
<evidence type="ECO:0000313" key="11">
    <source>
        <dbReference type="Proteomes" id="UP000589520"/>
    </source>
</evidence>
<organism evidence="10 11">
    <name type="scientific">Granulicella arctica</name>
    <dbReference type="NCBI Taxonomy" id="940613"/>
    <lineage>
        <taxon>Bacteria</taxon>
        <taxon>Pseudomonadati</taxon>
        <taxon>Acidobacteriota</taxon>
        <taxon>Terriglobia</taxon>
        <taxon>Terriglobales</taxon>
        <taxon>Acidobacteriaceae</taxon>
        <taxon>Granulicella</taxon>
    </lineage>
</organism>
<dbReference type="RefSeq" id="WP_246301594.1">
    <property type="nucleotide sequence ID" value="NZ_JACCCW010000001.1"/>
</dbReference>
<dbReference type="InterPro" id="IPR003838">
    <property type="entry name" value="ABC3_permease_C"/>
</dbReference>
<feature type="transmembrane region" description="Helical" evidence="7">
    <location>
        <begin position="825"/>
        <end position="845"/>
    </location>
</feature>
<feature type="transmembrane region" description="Helical" evidence="7">
    <location>
        <begin position="350"/>
        <end position="375"/>
    </location>
</feature>
<name>A0A7Y9PGC3_9BACT</name>
<keyword evidence="11" id="KW-1185">Reference proteome</keyword>
<feature type="domain" description="ABC3 transporter permease C-terminal" evidence="8">
    <location>
        <begin position="773"/>
        <end position="886"/>
    </location>
</feature>